<organism evidence="1 2">
    <name type="scientific">Deinococcus ficus</name>
    <dbReference type="NCBI Taxonomy" id="317577"/>
    <lineage>
        <taxon>Bacteria</taxon>
        <taxon>Thermotogati</taxon>
        <taxon>Deinococcota</taxon>
        <taxon>Deinococci</taxon>
        <taxon>Deinococcales</taxon>
        <taxon>Deinococcaceae</taxon>
        <taxon>Deinococcus</taxon>
    </lineage>
</organism>
<reference evidence="1 2" key="1">
    <citation type="submission" date="2017-05" db="EMBL/GenBank/DDBJ databases">
        <title>The complete genome sequence of Deinococcus ficus isolated from the rhizosphere of the Ficus religiosa L. in Taiwan.</title>
        <authorList>
            <person name="Wu K.-M."/>
            <person name="Liao T.-L."/>
            <person name="Liu Y.-M."/>
            <person name="Young C.-C."/>
            <person name="Tsai S.-F."/>
        </authorList>
    </citation>
    <scope>NUCLEOTIDE SEQUENCE [LARGE SCALE GENOMIC DNA]</scope>
    <source>
        <strain evidence="1 2">CC-FR2-10</strain>
    </source>
</reference>
<evidence type="ECO:0000313" key="1">
    <source>
        <dbReference type="EMBL" id="ASN82232.1"/>
    </source>
</evidence>
<name>A0A221SZZ5_9DEIO</name>
<dbReference type="AlphaFoldDB" id="A0A221SZZ5"/>
<accession>A0A221SZZ5</accession>
<dbReference type="KEGG" id="dfc:DFI_13080"/>
<keyword evidence="2" id="KW-1185">Reference proteome</keyword>
<sequence>MLTAAALLGGPAGAVSIDGRLGNPGTVTQALGGSDLLVLLASFSDGRIVGTSPLTGGLFSLSIPNDFAPRLSPMNLCAGVKATPSEPRTYTAETLLVYQARRNVVATMTQADSATDPTRRTQWVYSDRAARIQGRCTGLNTRYSLTLRQGWNPVMTVSHSGDFQVTNATPGLPYWVQETFTSNARTVFGTLFDGR</sequence>
<dbReference type="Proteomes" id="UP000259030">
    <property type="component" value="Chromosome"/>
</dbReference>
<evidence type="ECO:0000313" key="2">
    <source>
        <dbReference type="Proteomes" id="UP000259030"/>
    </source>
</evidence>
<protein>
    <submittedName>
        <fullName evidence="1">Uncharacterized protein</fullName>
    </submittedName>
</protein>
<gene>
    <name evidence="1" type="ORF">DFI_13080</name>
</gene>
<proteinExistence type="predicted"/>
<dbReference type="EMBL" id="CP021081">
    <property type="protein sequence ID" value="ASN82232.1"/>
    <property type="molecule type" value="Genomic_DNA"/>
</dbReference>